<evidence type="ECO:0000256" key="8">
    <source>
        <dbReference type="ARBA" id="ARBA00023136"/>
    </source>
</evidence>
<protein>
    <recommendedName>
        <fullName evidence="9">Cobalamin biosynthesis protein CobD</fullName>
    </recommendedName>
</protein>
<dbReference type="PANTHER" id="PTHR34308:SF1">
    <property type="entry name" value="COBALAMIN BIOSYNTHESIS PROTEIN CBIB"/>
    <property type="match status" value="1"/>
</dbReference>
<keyword evidence="6 9" id="KW-0812">Transmembrane</keyword>
<feature type="transmembrane region" description="Helical" evidence="9">
    <location>
        <begin position="302"/>
        <end position="327"/>
    </location>
</feature>
<feature type="transmembrane region" description="Helical" evidence="9">
    <location>
        <begin position="95"/>
        <end position="115"/>
    </location>
</feature>
<evidence type="ECO:0000256" key="1">
    <source>
        <dbReference type="ARBA" id="ARBA00004651"/>
    </source>
</evidence>
<keyword evidence="5 9" id="KW-0169">Cobalamin biosynthesis</keyword>
<keyword evidence="11" id="KW-1185">Reference proteome</keyword>
<keyword evidence="4 9" id="KW-1003">Cell membrane</keyword>
<evidence type="ECO:0000313" key="10">
    <source>
        <dbReference type="EMBL" id="AUW94104.1"/>
    </source>
</evidence>
<evidence type="ECO:0000256" key="3">
    <source>
        <dbReference type="ARBA" id="ARBA00006263"/>
    </source>
</evidence>
<dbReference type="EMBL" id="CP019454">
    <property type="protein sequence ID" value="AUW94104.1"/>
    <property type="molecule type" value="Genomic_DNA"/>
</dbReference>
<dbReference type="PANTHER" id="PTHR34308">
    <property type="entry name" value="COBALAMIN BIOSYNTHESIS PROTEIN CBIB"/>
    <property type="match status" value="1"/>
</dbReference>
<sequence>MSISLLLSVWWGASQAAWILLGLVLDILFGDPPWRFHPVRLIGMLVTRLEKVARYIAHSPRQLRWAGMALTMLVMVIVLGLVTALLIVAHVVSIWLFRLLIVLLTYWGVAVRGLAEAALAVYRPLAQGKWNEARYYLSMIVGRDTEKLSQSEMIRATIETVAENTCDSIVAPLLFTFIGGPAWLWLYKAVNTMDSMIGHRSAEYQDLGWFAARTDDWFNWIPARISGPAIALAAGVDGRLHQAFAVMRADGRRHPSPNSGISEAAMAGALGVSLGGVNTYQGVVSLRPKIGRSDRALSVPMIIQAVSITMRVTLVVSLVLGFVAFMATGRWLS</sequence>
<evidence type="ECO:0000256" key="5">
    <source>
        <dbReference type="ARBA" id="ARBA00022573"/>
    </source>
</evidence>
<gene>
    <name evidence="9" type="primary">cobD</name>
    <name evidence="10" type="ORF">BXT84_09185</name>
</gene>
<evidence type="ECO:0000256" key="2">
    <source>
        <dbReference type="ARBA" id="ARBA00004953"/>
    </source>
</evidence>
<proteinExistence type="inferred from homology"/>
<comment type="pathway">
    <text evidence="2 9">Cofactor biosynthesis; adenosylcobalamin biosynthesis.</text>
</comment>
<evidence type="ECO:0000256" key="7">
    <source>
        <dbReference type="ARBA" id="ARBA00022989"/>
    </source>
</evidence>
<comment type="subcellular location">
    <subcellularLocation>
        <location evidence="1 9">Cell membrane</location>
        <topology evidence="1 9">Multi-pass membrane protein</topology>
    </subcellularLocation>
</comment>
<keyword evidence="7 9" id="KW-1133">Transmembrane helix</keyword>
<comment type="function">
    <text evidence="9">Converts cobyric acid to cobinamide by the addition of aminopropanol on the F carboxylic group.</text>
</comment>
<evidence type="ECO:0000256" key="6">
    <source>
        <dbReference type="ARBA" id="ARBA00022692"/>
    </source>
</evidence>
<comment type="similarity">
    <text evidence="3 9">Belongs to the CobD/CbiB family.</text>
</comment>
<dbReference type="InterPro" id="IPR004485">
    <property type="entry name" value="Cobalamin_biosynth_CobD/CbiB"/>
</dbReference>
<dbReference type="Proteomes" id="UP000325292">
    <property type="component" value="Chromosome"/>
</dbReference>
<organism evidence="10 11">
    <name type="scientific">Sulfobacillus thermotolerans</name>
    <dbReference type="NCBI Taxonomy" id="338644"/>
    <lineage>
        <taxon>Bacteria</taxon>
        <taxon>Bacillati</taxon>
        <taxon>Bacillota</taxon>
        <taxon>Clostridia</taxon>
        <taxon>Eubacteriales</taxon>
        <taxon>Clostridiales Family XVII. Incertae Sedis</taxon>
        <taxon>Sulfobacillus</taxon>
    </lineage>
</organism>
<evidence type="ECO:0000313" key="11">
    <source>
        <dbReference type="Proteomes" id="UP000325292"/>
    </source>
</evidence>
<feature type="transmembrane region" description="Helical" evidence="9">
    <location>
        <begin position="169"/>
        <end position="187"/>
    </location>
</feature>
<feature type="transmembrane region" description="Helical" evidence="9">
    <location>
        <begin position="65"/>
        <end position="88"/>
    </location>
</feature>
<keyword evidence="8 9" id="KW-0472">Membrane</keyword>
<evidence type="ECO:0000256" key="9">
    <source>
        <dbReference type="HAMAP-Rule" id="MF_00024"/>
    </source>
</evidence>
<evidence type="ECO:0000256" key="4">
    <source>
        <dbReference type="ARBA" id="ARBA00022475"/>
    </source>
</evidence>
<dbReference type="NCBIfam" id="TIGR00380">
    <property type="entry name" value="cobal_cbiB"/>
    <property type="match status" value="1"/>
</dbReference>
<dbReference type="Pfam" id="PF03186">
    <property type="entry name" value="CobD_Cbib"/>
    <property type="match status" value="1"/>
</dbReference>
<dbReference type="HAMAP" id="MF_00024">
    <property type="entry name" value="CobD_CbiB"/>
    <property type="match status" value="1"/>
</dbReference>
<reference evidence="10 11" key="1">
    <citation type="journal article" date="2019" name="Sci. Rep.">
        <title>Sulfobacillus thermotolerans: new insights into resistance and metabolic capacities of acidophilic chemolithotrophs.</title>
        <authorList>
            <person name="Panyushkina A.E."/>
            <person name="Babenko V.V."/>
            <person name="Nikitina A.S."/>
            <person name="Selezneva O.V."/>
            <person name="Tsaplina I.A."/>
            <person name="Letarova M.A."/>
            <person name="Kostryukova E.S."/>
            <person name="Letarov A.V."/>
        </authorList>
    </citation>
    <scope>NUCLEOTIDE SEQUENCE [LARGE SCALE GENOMIC DNA]</scope>
    <source>
        <strain evidence="10 11">Kr1</strain>
    </source>
</reference>
<accession>A0ABM6RRV2</accession>
<name>A0ABM6RRV2_9FIRM</name>
<comment type="caution">
    <text evidence="9">Lacks conserved residue(s) required for the propagation of feature annotation.</text>
</comment>